<proteinExistence type="predicted"/>
<evidence type="ECO:0000313" key="2">
    <source>
        <dbReference type="Proteomes" id="UP000230750"/>
    </source>
</evidence>
<sequence>MRGHHKRTIVTTCNQTIRYELLTDYIDSSDTDVSPTSPSQPPSFVEDNHLNIVNDVAHFDHPKKPRQKKRSTVDVRKKGAKVLCIGESAAVSDSNSNWTVELPSVSSAAIKKAKQTLKEKTVGDQGSVGVIASASNEVDCTRMKKKRWMSVGQRKLGSRTSGKGWNWSNRGWKGWSPTSFVDRMKLKAWCPLLCR</sequence>
<reference evidence="1 2" key="1">
    <citation type="journal article" date="2017" name="PLoS Biol.">
        <title>The sea cucumber genome provides insights into morphological evolution and visceral regeneration.</title>
        <authorList>
            <person name="Zhang X."/>
            <person name="Sun L."/>
            <person name="Yuan J."/>
            <person name="Sun Y."/>
            <person name="Gao Y."/>
            <person name="Zhang L."/>
            <person name="Li S."/>
            <person name="Dai H."/>
            <person name="Hamel J.F."/>
            <person name="Liu C."/>
            <person name="Yu Y."/>
            <person name="Liu S."/>
            <person name="Lin W."/>
            <person name="Guo K."/>
            <person name="Jin S."/>
            <person name="Xu P."/>
            <person name="Storey K.B."/>
            <person name="Huan P."/>
            <person name="Zhang T."/>
            <person name="Zhou Y."/>
            <person name="Zhang J."/>
            <person name="Lin C."/>
            <person name="Li X."/>
            <person name="Xing L."/>
            <person name="Huo D."/>
            <person name="Sun M."/>
            <person name="Wang L."/>
            <person name="Mercier A."/>
            <person name="Li F."/>
            <person name="Yang H."/>
            <person name="Xiang J."/>
        </authorList>
    </citation>
    <scope>NUCLEOTIDE SEQUENCE [LARGE SCALE GENOMIC DNA]</scope>
    <source>
        <strain evidence="1">Shaxun</strain>
        <tissue evidence="1">Muscle</tissue>
    </source>
</reference>
<keyword evidence="2" id="KW-1185">Reference proteome</keyword>
<protein>
    <submittedName>
        <fullName evidence="1">Uncharacterized protein</fullName>
    </submittedName>
</protein>
<gene>
    <name evidence="1" type="ORF">BSL78_25510</name>
</gene>
<dbReference type="Proteomes" id="UP000230750">
    <property type="component" value="Unassembled WGS sequence"/>
</dbReference>
<dbReference type="EMBL" id="MRZV01001472">
    <property type="protein sequence ID" value="PIK37639.1"/>
    <property type="molecule type" value="Genomic_DNA"/>
</dbReference>
<accession>A0A2G8JPJ3</accession>
<dbReference type="AlphaFoldDB" id="A0A2G8JPJ3"/>
<organism evidence="1 2">
    <name type="scientific">Stichopus japonicus</name>
    <name type="common">Sea cucumber</name>
    <dbReference type="NCBI Taxonomy" id="307972"/>
    <lineage>
        <taxon>Eukaryota</taxon>
        <taxon>Metazoa</taxon>
        <taxon>Echinodermata</taxon>
        <taxon>Eleutherozoa</taxon>
        <taxon>Echinozoa</taxon>
        <taxon>Holothuroidea</taxon>
        <taxon>Aspidochirotacea</taxon>
        <taxon>Aspidochirotida</taxon>
        <taxon>Stichopodidae</taxon>
        <taxon>Apostichopus</taxon>
    </lineage>
</organism>
<comment type="caution">
    <text evidence="1">The sequence shown here is derived from an EMBL/GenBank/DDBJ whole genome shotgun (WGS) entry which is preliminary data.</text>
</comment>
<evidence type="ECO:0000313" key="1">
    <source>
        <dbReference type="EMBL" id="PIK37639.1"/>
    </source>
</evidence>
<name>A0A2G8JPJ3_STIJA</name>